<proteinExistence type="predicted"/>
<keyword evidence="1" id="KW-0472">Membrane</keyword>
<dbReference type="EMBL" id="PCWA01000069">
    <property type="protein sequence ID" value="PIQ89155.1"/>
    <property type="molecule type" value="Genomic_DNA"/>
</dbReference>
<organism evidence="2 3">
    <name type="scientific">Candidatus Ghiorseimicrobium undicola</name>
    <dbReference type="NCBI Taxonomy" id="1974746"/>
    <lineage>
        <taxon>Bacteria</taxon>
        <taxon>Pseudomonadati</taxon>
        <taxon>Candidatus Omnitrophota</taxon>
        <taxon>Candidatus Ghiorseimicrobium</taxon>
    </lineage>
</organism>
<keyword evidence="1" id="KW-0812">Transmembrane</keyword>
<gene>
    <name evidence="2" type="ORF">COV72_04520</name>
</gene>
<evidence type="ECO:0000313" key="2">
    <source>
        <dbReference type="EMBL" id="PIQ89155.1"/>
    </source>
</evidence>
<accession>A0A2H0M096</accession>
<reference evidence="2 3" key="1">
    <citation type="submission" date="2017-09" db="EMBL/GenBank/DDBJ databases">
        <title>Depth-based differentiation of microbial function through sediment-hosted aquifers and enrichment of novel symbionts in the deep terrestrial subsurface.</title>
        <authorList>
            <person name="Probst A.J."/>
            <person name="Ladd B."/>
            <person name="Jarett J.K."/>
            <person name="Geller-Mcgrath D.E."/>
            <person name="Sieber C.M."/>
            <person name="Emerson J.B."/>
            <person name="Anantharaman K."/>
            <person name="Thomas B.C."/>
            <person name="Malmstrom R."/>
            <person name="Stieglmeier M."/>
            <person name="Klingl A."/>
            <person name="Woyke T."/>
            <person name="Ryan C.M."/>
            <person name="Banfield J.F."/>
        </authorList>
    </citation>
    <scope>NUCLEOTIDE SEQUENCE [LARGE SCALE GENOMIC DNA]</scope>
    <source>
        <strain evidence="2">CG11_big_fil_rev_8_21_14_0_20_42_13</strain>
    </source>
</reference>
<evidence type="ECO:0000256" key="1">
    <source>
        <dbReference type="SAM" id="Phobius"/>
    </source>
</evidence>
<name>A0A2H0M096_9BACT</name>
<protein>
    <submittedName>
        <fullName evidence="2">Uncharacterized protein</fullName>
    </submittedName>
</protein>
<evidence type="ECO:0000313" key="3">
    <source>
        <dbReference type="Proteomes" id="UP000229641"/>
    </source>
</evidence>
<dbReference type="AlphaFoldDB" id="A0A2H0M096"/>
<comment type="caution">
    <text evidence="2">The sequence shown here is derived from an EMBL/GenBank/DDBJ whole genome shotgun (WGS) entry which is preliminary data.</text>
</comment>
<sequence>MPEYICPNCHNPIYDDEALLCLYCGESLRRGAGFMGKIKYARLKIITAVLVIVILVIFLIIMAR</sequence>
<dbReference type="Proteomes" id="UP000229641">
    <property type="component" value="Unassembled WGS sequence"/>
</dbReference>
<keyword evidence="1" id="KW-1133">Transmembrane helix</keyword>
<feature type="transmembrane region" description="Helical" evidence="1">
    <location>
        <begin position="45"/>
        <end position="63"/>
    </location>
</feature>